<feature type="transmembrane region" description="Helical" evidence="2">
    <location>
        <begin position="120"/>
        <end position="141"/>
    </location>
</feature>
<evidence type="ECO:0000313" key="4">
    <source>
        <dbReference type="Proteomes" id="UP001501752"/>
    </source>
</evidence>
<gene>
    <name evidence="3" type="ORF">GCM10023235_77120</name>
</gene>
<feature type="compositionally biased region" description="Basic residues" evidence="1">
    <location>
        <begin position="185"/>
        <end position="206"/>
    </location>
</feature>
<keyword evidence="2" id="KW-0472">Membrane</keyword>
<dbReference type="EMBL" id="BAABIS010000001">
    <property type="protein sequence ID" value="GAA4884754.1"/>
    <property type="molecule type" value="Genomic_DNA"/>
</dbReference>
<proteinExistence type="predicted"/>
<dbReference type="Pfam" id="PF10990">
    <property type="entry name" value="DUF2809"/>
    <property type="match status" value="1"/>
</dbReference>
<keyword evidence="2" id="KW-1133">Transmembrane helix</keyword>
<evidence type="ECO:0000313" key="3">
    <source>
        <dbReference type="EMBL" id="GAA4884754.1"/>
    </source>
</evidence>
<name>A0ABP9EQ94_9ACTN</name>
<evidence type="ECO:0000256" key="2">
    <source>
        <dbReference type="SAM" id="Phobius"/>
    </source>
</evidence>
<accession>A0ABP9EQ94</accession>
<feature type="region of interest" description="Disordered" evidence="1">
    <location>
        <begin position="144"/>
        <end position="206"/>
    </location>
</feature>
<reference evidence="4" key="1">
    <citation type="journal article" date="2019" name="Int. J. Syst. Evol. Microbiol.">
        <title>The Global Catalogue of Microorganisms (GCM) 10K type strain sequencing project: providing services to taxonomists for standard genome sequencing and annotation.</title>
        <authorList>
            <consortium name="The Broad Institute Genomics Platform"/>
            <consortium name="The Broad Institute Genome Sequencing Center for Infectious Disease"/>
            <person name="Wu L."/>
            <person name="Ma J."/>
        </authorList>
    </citation>
    <scope>NUCLEOTIDE SEQUENCE [LARGE SCALE GENOMIC DNA]</scope>
    <source>
        <strain evidence="4">JCM 13006</strain>
    </source>
</reference>
<protein>
    <recommendedName>
        <fullName evidence="5">DUF2809 domain-containing protein</fullName>
    </recommendedName>
</protein>
<evidence type="ECO:0008006" key="5">
    <source>
        <dbReference type="Google" id="ProtNLM"/>
    </source>
</evidence>
<feature type="transmembrane region" description="Helical" evidence="2">
    <location>
        <begin position="21"/>
        <end position="44"/>
    </location>
</feature>
<dbReference type="InterPro" id="IPR021257">
    <property type="entry name" value="DUF2809"/>
</dbReference>
<keyword evidence="4" id="KW-1185">Reference proteome</keyword>
<sequence>MPAPVTRQAAAVRPAAVRPAAVRLTAAAAALLTVAAGLVVTYAGSGPVAKPVGDCLYTVLLHTLIVAAAPRVRPLPAAGLAFALSAGVELAQLTGLPAALAGRSTLARLVLGTTFNAPDLLWYAAGAALAAAAHAALAAAARRRRGGQARKTPTDARFGSNQTSVGSFSPNASRRAERSSGWQRTARRRPRRRAVRPARRSSLSRR</sequence>
<comment type="caution">
    <text evidence="3">The sequence shown here is derived from an EMBL/GenBank/DDBJ whole genome shotgun (WGS) entry which is preliminary data.</text>
</comment>
<organism evidence="3 4">
    <name type="scientific">Kitasatospora terrestris</name>
    <dbReference type="NCBI Taxonomy" id="258051"/>
    <lineage>
        <taxon>Bacteria</taxon>
        <taxon>Bacillati</taxon>
        <taxon>Actinomycetota</taxon>
        <taxon>Actinomycetes</taxon>
        <taxon>Kitasatosporales</taxon>
        <taxon>Streptomycetaceae</taxon>
        <taxon>Kitasatospora</taxon>
    </lineage>
</organism>
<feature type="compositionally biased region" description="Polar residues" evidence="1">
    <location>
        <begin position="159"/>
        <end position="172"/>
    </location>
</feature>
<evidence type="ECO:0000256" key="1">
    <source>
        <dbReference type="SAM" id="MobiDB-lite"/>
    </source>
</evidence>
<dbReference type="Proteomes" id="UP001501752">
    <property type="component" value="Unassembled WGS sequence"/>
</dbReference>
<keyword evidence="2" id="KW-0812">Transmembrane</keyword>